<dbReference type="Proteomes" id="UP000192582">
    <property type="component" value="Unassembled WGS sequence"/>
</dbReference>
<name>A0A1W1VPV6_9DEIO</name>
<evidence type="ECO:0000256" key="1">
    <source>
        <dbReference type="SAM" id="MobiDB-lite"/>
    </source>
</evidence>
<protein>
    <submittedName>
        <fullName evidence="2">Uncharacterized protein</fullName>
    </submittedName>
</protein>
<feature type="region of interest" description="Disordered" evidence="1">
    <location>
        <begin position="1"/>
        <end position="61"/>
    </location>
</feature>
<dbReference type="EMBL" id="FWWU01000009">
    <property type="protein sequence ID" value="SMB95388.1"/>
    <property type="molecule type" value="Genomic_DNA"/>
</dbReference>
<dbReference type="AlphaFoldDB" id="A0A1W1VPV6"/>
<proteinExistence type="predicted"/>
<accession>A0A1W1VPV6</accession>
<gene>
    <name evidence="2" type="ORF">SAMN00790413_02810</name>
</gene>
<keyword evidence="3" id="KW-1185">Reference proteome</keyword>
<evidence type="ECO:0000313" key="2">
    <source>
        <dbReference type="EMBL" id="SMB95388.1"/>
    </source>
</evidence>
<feature type="compositionally biased region" description="Low complexity" evidence="1">
    <location>
        <begin position="9"/>
        <end position="25"/>
    </location>
</feature>
<reference evidence="2 3" key="1">
    <citation type="submission" date="2017-04" db="EMBL/GenBank/DDBJ databases">
        <authorList>
            <person name="Afonso C.L."/>
            <person name="Miller P.J."/>
            <person name="Scott M.A."/>
            <person name="Spackman E."/>
            <person name="Goraichik I."/>
            <person name="Dimitrov K.M."/>
            <person name="Suarez D.L."/>
            <person name="Swayne D.E."/>
        </authorList>
    </citation>
    <scope>NUCLEOTIDE SEQUENCE [LARGE SCALE GENOMIC DNA]</scope>
    <source>
        <strain evidence="2 3">KR-140</strain>
    </source>
</reference>
<organism evidence="2 3">
    <name type="scientific">Deinococcus hopiensis KR-140</name>
    <dbReference type="NCBI Taxonomy" id="695939"/>
    <lineage>
        <taxon>Bacteria</taxon>
        <taxon>Thermotogati</taxon>
        <taxon>Deinococcota</taxon>
        <taxon>Deinococci</taxon>
        <taxon>Deinococcales</taxon>
        <taxon>Deinococcaceae</taxon>
        <taxon>Deinococcus</taxon>
    </lineage>
</organism>
<evidence type="ECO:0000313" key="3">
    <source>
        <dbReference type="Proteomes" id="UP000192582"/>
    </source>
</evidence>
<sequence length="61" mass="5976">MRSGLPGLAQGPTADQAQAAAPDPGVEASAGFAEAAQEGGISVSPRPSRVAERSRCASNAP</sequence>